<gene>
    <name evidence="2" type="ORF">EW145_g3723</name>
</gene>
<reference evidence="2 3" key="1">
    <citation type="submission" date="2019-02" db="EMBL/GenBank/DDBJ databases">
        <title>Genome sequencing of the rare red list fungi Phellinidium pouzarii.</title>
        <authorList>
            <person name="Buettner E."/>
            <person name="Kellner H."/>
        </authorList>
    </citation>
    <scope>NUCLEOTIDE SEQUENCE [LARGE SCALE GENOMIC DNA]</scope>
    <source>
        <strain evidence="2 3">DSM 108285</strain>
    </source>
</reference>
<organism evidence="2 3">
    <name type="scientific">Phellinidium pouzarii</name>
    <dbReference type="NCBI Taxonomy" id="167371"/>
    <lineage>
        <taxon>Eukaryota</taxon>
        <taxon>Fungi</taxon>
        <taxon>Dikarya</taxon>
        <taxon>Basidiomycota</taxon>
        <taxon>Agaricomycotina</taxon>
        <taxon>Agaricomycetes</taxon>
        <taxon>Hymenochaetales</taxon>
        <taxon>Hymenochaetaceae</taxon>
        <taxon>Phellinidium</taxon>
    </lineage>
</organism>
<dbReference type="AlphaFoldDB" id="A0A4S4L6A6"/>
<name>A0A4S4L6A6_9AGAM</name>
<feature type="compositionally biased region" description="Basic and acidic residues" evidence="1">
    <location>
        <begin position="76"/>
        <end position="85"/>
    </location>
</feature>
<evidence type="ECO:0000313" key="3">
    <source>
        <dbReference type="Proteomes" id="UP000308199"/>
    </source>
</evidence>
<feature type="compositionally biased region" description="Low complexity" evidence="1">
    <location>
        <begin position="29"/>
        <end position="48"/>
    </location>
</feature>
<evidence type="ECO:0000313" key="2">
    <source>
        <dbReference type="EMBL" id="THH06944.1"/>
    </source>
</evidence>
<evidence type="ECO:0000256" key="1">
    <source>
        <dbReference type="SAM" id="MobiDB-lite"/>
    </source>
</evidence>
<feature type="region of interest" description="Disordered" evidence="1">
    <location>
        <begin position="29"/>
        <end position="85"/>
    </location>
</feature>
<dbReference type="Proteomes" id="UP000308199">
    <property type="component" value="Unassembled WGS sequence"/>
</dbReference>
<dbReference type="EMBL" id="SGPK01000167">
    <property type="protein sequence ID" value="THH06944.1"/>
    <property type="molecule type" value="Genomic_DNA"/>
</dbReference>
<keyword evidence="3" id="KW-1185">Reference proteome</keyword>
<sequence length="85" mass="9014">MGFVLEFKKPMVYEETIRSETSSAIASKASTVTAKASSAVTTKASSSIRSTQDIAETQDARTPARPPSKGMPKPPAPERRVCCGP</sequence>
<proteinExistence type="predicted"/>
<protein>
    <submittedName>
        <fullName evidence="2">Uncharacterized protein</fullName>
    </submittedName>
</protein>
<comment type="caution">
    <text evidence="2">The sequence shown here is derived from an EMBL/GenBank/DDBJ whole genome shotgun (WGS) entry which is preliminary data.</text>
</comment>
<accession>A0A4S4L6A6</accession>